<evidence type="ECO:0000313" key="2">
    <source>
        <dbReference type="EMBL" id="MCI47721.1"/>
    </source>
</evidence>
<feature type="chain" id="PRO_5017384187" evidence="1">
    <location>
        <begin position="17"/>
        <end position="75"/>
    </location>
</feature>
<protein>
    <submittedName>
        <fullName evidence="2">Putative ribonuclease H protein</fullName>
    </submittedName>
</protein>
<dbReference type="EMBL" id="LXQA010376175">
    <property type="protein sequence ID" value="MCI47721.1"/>
    <property type="molecule type" value="Genomic_DNA"/>
</dbReference>
<sequence>MHEFVILKAIFVLIHAYNAPLIKEVIWNPLVVPWIKCNTDDTSKGCTGPAAWGGIFRDNHADVVGCFTQNLNISA</sequence>
<keyword evidence="3" id="KW-1185">Reference proteome</keyword>
<keyword evidence="1" id="KW-0732">Signal</keyword>
<dbReference type="AlphaFoldDB" id="A0A392SFP8"/>
<name>A0A392SFP8_9FABA</name>
<comment type="caution">
    <text evidence="2">The sequence shown here is derived from an EMBL/GenBank/DDBJ whole genome shotgun (WGS) entry which is preliminary data.</text>
</comment>
<feature type="non-terminal residue" evidence="2">
    <location>
        <position position="75"/>
    </location>
</feature>
<reference evidence="2 3" key="1">
    <citation type="journal article" date="2018" name="Front. Plant Sci.">
        <title>Red Clover (Trifolium pratense) and Zigzag Clover (T. medium) - A Picture of Genomic Similarities and Differences.</title>
        <authorList>
            <person name="Dluhosova J."/>
            <person name="Istvanek J."/>
            <person name="Nedelnik J."/>
            <person name="Repkova J."/>
        </authorList>
    </citation>
    <scope>NUCLEOTIDE SEQUENCE [LARGE SCALE GENOMIC DNA]</scope>
    <source>
        <strain evidence="3">cv. 10/8</strain>
        <tissue evidence="2">Leaf</tissue>
    </source>
</reference>
<organism evidence="2 3">
    <name type="scientific">Trifolium medium</name>
    <dbReference type="NCBI Taxonomy" id="97028"/>
    <lineage>
        <taxon>Eukaryota</taxon>
        <taxon>Viridiplantae</taxon>
        <taxon>Streptophyta</taxon>
        <taxon>Embryophyta</taxon>
        <taxon>Tracheophyta</taxon>
        <taxon>Spermatophyta</taxon>
        <taxon>Magnoliopsida</taxon>
        <taxon>eudicotyledons</taxon>
        <taxon>Gunneridae</taxon>
        <taxon>Pentapetalae</taxon>
        <taxon>rosids</taxon>
        <taxon>fabids</taxon>
        <taxon>Fabales</taxon>
        <taxon>Fabaceae</taxon>
        <taxon>Papilionoideae</taxon>
        <taxon>50 kb inversion clade</taxon>
        <taxon>NPAAA clade</taxon>
        <taxon>Hologalegina</taxon>
        <taxon>IRL clade</taxon>
        <taxon>Trifolieae</taxon>
        <taxon>Trifolium</taxon>
    </lineage>
</organism>
<feature type="signal peptide" evidence="1">
    <location>
        <begin position="1"/>
        <end position="16"/>
    </location>
</feature>
<proteinExistence type="predicted"/>
<dbReference type="Proteomes" id="UP000265520">
    <property type="component" value="Unassembled WGS sequence"/>
</dbReference>
<evidence type="ECO:0000256" key="1">
    <source>
        <dbReference type="SAM" id="SignalP"/>
    </source>
</evidence>
<accession>A0A392SFP8</accession>
<evidence type="ECO:0000313" key="3">
    <source>
        <dbReference type="Proteomes" id="UP000265520"/>
    </source>
</evidence>